<sequence>MPPQDQTPMKDTDLEHMSMNLKEGDRCVVNHGEGLMAVNFDSHVSLVEKEGACMAGEGYLTRGRHSIMDGAEVVAGQRKQLEDYHEKQGSIEALVARSRKKVVDERLLSLDKGKNNSSSDWATVEVQEAAGGTTLVVEISGSRDEIKPSSRCRSHHLLQMGYRRCRCSLELM</sequence>
<comment type="caution">
    <text evidence="1">The sequence shown here is derived from an EMBL/GenBank/DDBJ whole genome shotgun (WGS) entry which is preliminary data.</text>
</comment>
<dbReference type="EMBL" id="AMZH03005739">
    <property type="protein sequence ID" value="RRT65655.1"/>
    <property type="molecule type" value="Genomic_DNA"/>
</dbReference>
<evidence type="ECO:0000313" key="1">
    <source>
        <dbReference type="EMBL" id="RRT65655.1"/>
    </source>
</evidence>
<reference evidence="1 2" key="1">
    <citation type="journal article" date="2014" name="Agronomy (Basel)">
        <title>A Draft Genome Sequence for Ensete ventricosum, the Drought-Tolerant Tree Against Hunger.</title>
        <authorList>
            <person name="Harrison J."/>
            <person name="Moore K.A."/>
            <person name="Paszkiewicz K."/>
            <person name="Jones T."/>
            <person name="Grant M."/>
            <person name="Ambacheew D."/>
            <person name="Muzemil S."/>
            <person name="Studholme D.J."/>
        </authorList>
    </citation>
    <scope>NUCLEOTIDE SEQUENCE [LARGE SCALE GENOMIC DNA]</scope>
</reference>
<name>A0A426ZNZ6_ENSVE</name>
<dbReference type="AlphaFoldDB" id="A0A426ZNZ6"/>
<proteinExistence type="predicted"/>
<dbReference type="Proteomes" id="UP000287651">
    <property type="component" value="Unassembled WGS sequence"/>
</dbReference>
<protein>
    <submittedName>
        <fullName evidence="1">Uncharacterized protein</fullName>
    </submittedName>
</protein>
<gene>
    <name evidence="1" type="ORF">B296_00011419</name>
</gene>
<evidence type="ECO:0000313" key="2">
    <source>
        <dbReference type="Proteomes" id="UP000287651"/>
    </source>
</evidence>
<organism evidence="1 2">
    <name type="scientific">Ensete ventricosum</name>
    <name type="common">Abyssinian banana</name>
    <name type="synonym">Musa ensete</name>
    <dbReference type="NCBI Taxonomy" id="4639"/>
    <lineage>
        <taxon>Eukaryota</taxon>
        <taxon>Viridiplantae</taxon>
        <taxon>Streptophyta</taxon>
        <taxon>Embryophyta</taxon>
        <taxon>Tracheophyta</taxon>
        <taxon>Spermatophyta</taxon>
        <taxon>Magnoliopsida</taxon>
        <taxon>Liliopsida</taxon>
        <taxon>Zingiberales</taxon>
        <taxon>Musaceae</taxon>
        <taxon>Ensete</taxon>
    </lineage>
</organism>
<accession>A0A426ZNZ6</accession>